<evidence type="ECO:0000313" key="2">
    <source>
        <dbReference type="EMBL" id="WRT69054.1"/>
    </source>
</evidence>
<gene>
    <name evidence="2" type="ORF">IL334_006037</name>
</gene>
<keyword evidence="3" id="KW-1185">Reference proteome</keyword>
<sequence>MTQAQFSEDDSDITFLGMKLNQKELVDDLLENHESRETKTSDNVPVHIDHNCDISAVSNDHPYCALRPPSLLHIPSSHDQRPPQIMTSSSSTSIPYPPLRPTWKTHSSPEPPVCRTSEETYRDVLEIELEIDELVSEDDAIVKLEPPETLLASKSRKAGSEKKQKKKNKFLIDRWVERLESQGRLADEKIPEIIPTFAADVQTKPRYWTDLNNISTSDPIELTLCDDQSLFSDSEEEVSDCLEHIQRSHRSNGKDPAPSFYIEIPPFPQQNRQLYRGTSAHREVDCLEFDSSWPSPPLLSPLGSLDNLDPTLVGSLEGISGSRGTQREEKDLQQTAISIDHGAVLSWPTMVESSNGDLPTLTEAISKLKKRKRSEIAETATSDTPSKKVVRFDTAVKAESAEKELLASEMVARGLTKDFQISWLGNEPSLVTSEKKRQRRVYKERCRLLVCGYYKTVKTSPCKLLRNRKIMIRPEVFTHLKMRNTIKKLAKLIGISGGELVDNHGKIMSSTEIRTPIAICLEENETLRMKTEHDAGRKTHFKCKCLLQFMHWFDRQYTAAVQIRTKKSKAATTKAMTIPAISTEQQSIIHCNRGFTKIQPIPENEFYGHNQSQRIPSPIVIPTARQKTKKSHVPGINVAEKGPDEVVKRSQQASHIDTEAISRRHRVEIPKGPSGLETDAARIARYLRQGSSTKLESNWLTSAESKCYTGAIEQGQSEMKRYEDVLRIKWLTKALIELKFWTGDSTILDRHYIYLAKRHGIYQLKDNDELYKVFVGLGGCTRPARIPQRGENQVHTHLAVLQEEIISRKVKRRARDLEIEVKTELEFLVYVYELLAKENLIPEEIGKLL</sequence>
<protein>
    <submittedName>
        <fullName evidence="2">Uncharacterized protein</fullName>
    </submittedName>
</protein>
<name>A0ABZ1D4T2_9TREE</name>
<proteinExistence type="predicted"/>
<evidence type="ECO:0000313" key="3">
    <source>
        <dbReference type="Proteomes" id="UP001329825"/>
    </source>
</evidence>
<accession>A0ABZ1D4T2</accession>
<dbReference type="RefSeq" id="XP_062793793.1">
    <property type="nucleotide sequence ID" value="XM_062937742.1"/>
</dbReference>
<feature type="region of interest" description="Disordered" evidence="1">
    <location>
        <begin position="74"/>
        <end position="96"/>
    </location>
</feature>
<dbReference type="EMBL" id="CP141888">
    <property type="protein sequence ID" value="WRT69054.1"/>
    <property type="molecule type" value="Genomic_DNA"/>
</dbReference>
<organism evidence="2 3">
    <name type="scientific">Kwoniella shivajii</name>
    <dbReference type="NCBI Taxonomy" id="564305"/>
    <lineage>
        <taxon>Eukaryota</taxon>
        <taxon>Fungi</taxon>
        <taxon>Dikarya</taxon>
        <taxon>Basidiomycota</taxon>
        <taxon>Agaricomycotina</taxon>
        <taxon>Tremellomycetes</taxon>
        <taxon>Tremellales</taxon>
        <taxon>Cryptococcaceae</taxon>
        <taxon>Kwoniella</taxon>
    </lineage>
</organism>
<dbReference type="Proteomes" id="UP001329825">
    <property type="component" value="Chromosome 8"/>
</dbReference>
<evidence type="ECO:0000256" key="1">
    <source>
        <dbReference type="SAM" id="MobiDB-lite"/>
    </source>
</evidence>
<dbReference type="GeneID" id="87958167"/>
<reference evidence="2 3" key="1">
    <citation type="submission" date="2024-01" db="EMBL/GenBank/DDBJ databases">
        <title>Comparative genomics of Cryptococcus and Kwoniella reveals pathogenesis evolution and contrasting modes of karyotype evolution via chromosome fusion or intercentromeric recombination.</title>
        <authorList>
            <person name="Coelho M.A."/>
            <person name="David-Palma M."/>
            <person name="Shea T."/>
            <person name="Bowers K."/>
            <person name="McGinley-Smith S."/>
            <person name="Mohammad A.W."/>
            <person name="Gnirke A."/>
            <person name="Yurkov A.M."/>
            <person name="Nowrousian M."/>
            <person name="Sun S."/>
            <person name="Cuomo C.A."/>
            <person name="Heitman J."/>
        </authorList>
    </citation>
    <scope>NUCLEOTIDE SEQUENCE [LARGE SCALE GENOMIC DNA]</scope>
    <source>
        <strain evidence="2">CBS 11374</strain>
    </source>
</reference>